<dbReference type="InterPro" id="IPR051813">
    <property type="entry name" value="HepT_RNase_toxin"/>
</dbReference>
<reference evidence="7 8" key="1">
    <citation type="journal article" date="2022" name="Front. Microbiol.">
        <title>High genomic differentiation and limited gene flow indicate recent cryptic speciation within the genus Laspinema (cyanobacteria).</title>
        <authorList>
            <person name="Stanojkovic A."/>
            <person name="Skoupy S."/>
            <person name="Skaloud P."/>
            <person name="Dvorak P."/>
        </authorList>
    </citation>
    <scope>NUCLEOTIDE SEQUENCE [LARGE SCALE GENOMIC DNA]</scope>
    <source>
        <strain evidence="7 8">D2a</strain>
    </source>
</reference>
<organism evidence="7 8">
    <name type="scientific">Laspinema palackyanum D2a</name>
    <dbReference type="NCBI Taxonomy" id="2953684"/>
    <lineage>
        <taxon>Bacteria</taxon>
        <taxon>Bacillati</taxon>
        <taxon>Cyanobacteriota</taxon>
        <taxon>Cyanophyceae</taxon>
        <taxon>Oscillatoriophycideae</taxon>
        <taxon>Oscillatoriales</taxon>
        <taxon>Laspinemataceae</taxon>
        <taxon>Laspinema</taxon>
        <taxon>Laspinema palackyanum</taxon>
    </lineage>
</organism>
<dbReference type="InterPro" id="IPR008201">
    <property type="entry name" value="HepT-like"/>
</dbReference>
<evidence type="ECO:0000313" key="7">
    <source>
        <dbReference type="EMBL" id="MCT7967467.1"/>
    </source>
</evidence>
<evidence type="ECO:0000256" key="3">
    <source>
        <dbReference type="ARBA" id="ARBA00022722"/>
    </source>
</evidence>
<comment type="similarity">
    <text evidence="6">Belongs to the HepT RNase toxin family.</text>
</comment>
<dbReference type="RefSeq" id="WP_368007049.1">
    <property type="nucleotide sequence ID" value="NZ_JAMXFF010000019.1"/>
</dbReference>
<evidence type="ECO:0000313" key="8">
    <source>
        <dbReference type="Proteomes" id="UP001525890"/>
    </source>
</evidence>
<keyword evidence="2" id="KW-1277">Toxin-antitoxin system</keyword>
<dbReference type="Proteomes" id="UP001525890">
    <property type="component" value="Unassembled WGS sequence"/>
</dbReference>
<protein>
    <submittedName>
        <fullName evidence="7">DUF86 domain-containing protein</fullName>
    </submittedName>
</protein>
<sequence>MRSDREKLLDMLEAIERIERYAIQGRSAFEENELIQTWFTQNLQIIGEAARALTSEIRNQHPEIPWTNIIGMRNILAHNYFEIDFDIVWVVVEQELPSLKQSLENIMQFLEHPE</sequence>
<keyword evidence="1" id="KW-0597">Phosphoprotein</keyword>
<accession>A0ABT2MRV0</accession>
<name>A0ABT2MRV0_9CYAN</name>
<evidence type="ECO:0000256" key="6">
    <source>
        <dbReference type="ARBA" id="ARBA00024207"/>
    </source>
</evidence>
<evidence type="ECO:0000256" key="5">
    <source>
        <dbReference type="ARBA" id="ARBA00022801"/>
    </source>
</evidence>
<keyword evidence="3" id="KW-0540">Nuclease</keyword>
<dbReference type="InterPro" id="IPR037038">
    <property type="entry name" value="HepT-like_sf"/>
</dbReference>
<dbReference type="PANTHER" id="PTHR34139:SF1">
    <property type="entry name" value="RNASE MJ1380-RELATED"/>
    <property type="match status" value="1"/>
</dbReference>
<evidence type="ECO:0000256" key="4">
    <source>
        <dbReference type="ARBA" id="ARBA00022741"/>
    </source>
</evidence>
<gene>
    <name evidence="7" type="ORF">NG799_14090</name>
</gene>
<dbReference type="PANTHER" id="PTHR34139">
    <property type="entry name" value="UPF0331 PROTEIN MJ0127"/>
    <property type="match status" value="1"/>
</dbReference>
<comment type="caution">
    <text evidence="7">The sequence shown here is derived from an EMBL/GenBank/DDBJ whole genome shotgun (WGS) entry which is preliminary data.</text>
</comment>
<keyword evidence="4" id="KW-0547">Nucleotide-binding</keyword>
<keyword evidence="5" id="KW-0378">Hydrolase</keyword>
<dbReference type="EMBL" id="JAMXFF010000019">
    <property type="protein sequence ID" value="MCT7967467.1"/>
    <property type="molecule type" value="Genomic_DNA"/>
</dbReference>
<keyword evidence="8" id="KW-1185">Reference proteome</keyword>
<proteinExistence type="inferred from homology"/>
<evidence type="ECO:0000256" key="2">
    <source>
        <dbReference type="ARBA" id="ARBA00022649"/>
    </source>
</evidence>
<evidence type="ECO:0000256" key="1">
    <source>
        <dbReference type="ARBA" id="ARBA00022553"/>
    </source>
</evidence>
<dbReference type="Gene3D" id="1.20.120.580">
    <property type="entry name" value="bsu32300-like"/>
    <property type="match status" value="1"/>
</dbReference>
<dbReference type="Pfam" id="PF01934">
    <property type="entry name" value="HepT-like"/>
    <property type="match status" value="1"/>
</dbReference>